<accession>A0A7N2MVB9</accession>
<dbReference type="PANTHER" id="PTHR32378">
    <property type="entry name" value="GUANINE NUCLEOTIDE-BINDING PROTEIN SUBUNIT GAMMA 3"/>
    <property type="match status" value="1"/>
</dbReference>
<feature type="transmembrane region" description="Helical" evidence="3">
    <location>
        <begin position="171"/>
        <end position="191"/>
    </location>
</feature>
<dbReference type="InterPro" id="IPR015898">
    <property type="entry name" value="G-protein_gamma-like_dom"/>
</dbReference>
<keyword evidence="3" id="KW-0812">Transmembrane</keyword>
<feature type="domain" description="G protein gamma" evidence="4">
    <location>
        <begin position="41"/>
        <end position="112"/>
    </location>
</feature>
<keyword evidence="6" id="KW-1185">Reference proteome</keyword>
<feature type="transmembrane region" description="Helical" evidence="3">
    <location>
        <begin position="140"/>
        <end position="159"/>
    </location>
</feature>
<feature type="region of interest" description="Disordered" evidence="2">
    <location>
        <begin position="1"/>
        <end position="36"/>
    </location>
</feature>
<dbReference type="Gramene" id="QL11p000998:mrna">
    <property type="protein sequence ID" value="QL11p000998:mrna"/>
    <property type="gene ID" value="QL11p000998"/>
</dbReference>
<keyword evidence="3" id="KW-0472">Membrane</keyword>
<name>A0A7N2MVB9_QUELO</name>
<evidence type="ECO:0000313" key="5">
    <source>
        <dbReference type="EnsemblPlants" id="QL11p000998:mrna"/>
    </source>
</evidence>
<keyword evidence="1" id="KW-0175">Coiled coil</keyword>
<dbReference type="Proteomes" id="UP000594261">
    <property type="component" value="Chromosome 11"/>
</dbReference>
<proteinExistence type="predicted"/>
<feature type="transmembrane region" description="Helical" evidence="3">
    <location>
        <begin position="100"/>
        <end position="128"/>
    </location>
</feature>
<dbReference type="AlphaFoldDB" id="A0A7N2MVB9"/>
<sequence length="232" mass="25672">MAAPAQLGTSSSSSSSSVPSLPPPRPKSPPAYPDLYGKRRETAKVQMLEREIGFLEEELKSAQSLQPASRCCKEITDYVVANSDPFIPTRNRKIRRPCRFWKWLCGMPCFNLSWICCCCCTGGGGVALVPVQIAVEKSHAEATVAISHLLHALIALAAYADAHVLNVQRYALVAVVQTSVVTLAIYVTSIFKQFHLEALFLNMTFYFKWNINFANMEGYNIVSSSAIINGWY</sequence>
<evidence type="ECO:0000259" key="4">
    <source>
        <dbReference type="SMART" id="SM01224"/>
    </source>
</evidence>
<dbReference type="EnsemblPlants" id="QL11p000998:mrna">
    <property type="protein sequence ID" value="QL11p000998:mrna"/>
    <property type="gene ID" value="QL11p000998"/>
</dbReference>
<dbReference type="PANTHER" id="PTHR32378:SF10">
    <property type="entry name" value="GUANINE NUCLEOTIDE-BINDING PROTEIN SUBUNIT GAMMA 3"/>
    <property type="match status" value="1"/>
</dbReference>
<evidence type="ECO:0000256" key="1">
    <source>
        <dbReference type="SAM" id="Coils"/>
    </source>
</evidence>
<reference evidence="5" key="2">
    <citation type="submission" date="2021-01" db="UniProtKB">
        <authorList>
            <consortium name="EnsemblPlants"/>
        </authorList>
    </citation>
    <scope>IDENTIFICATION</scope>
</reference>
<dbReference type="EMBL" id="LRBV02000011">
    <property type="status" value="NOT_ANNOTATED_CDS"/>
    <property type="molecule type" value="Genomic_DNA"/>
</dbReference>
<dbReference type="InParanoid" id="A0A7N2MVB9"/>
<dbReference type="InterPro" id="IPR055305">
    <property type="entry name" value="GG3-like"/>
</dbReference>
<evidence type="ECO:0000256" key="2">
    <source>
        <dbReference type="SAM" id="MobiDB-lite"/>
    </source>
</evidence>
<dbReference type="SMART" id="SM01224">
    <property type="entry name" value="G_gamma"/>
    <property type="match status" value="1"/>
</dbReference>
<feature type="compositionally biased region" description="Pro residues" evidence="2">
    <location>
        <begin position="20"/>
        <end position="32"/>
    </location>
</feature>
<keyword evidence="3" id="KW-1133">Transmembrane helix</keyword>
<dbReference type="Pfam" id="PF00631">
    <property type="entry name" value="G-gamma"/>
    <property type="match status" value="1"/>
</dbReference>
<evidence type="ECO:0000313" key="6">
    <source>
        <dbReference type="Proteomes" id="UP000594261"/>
    </source>
</evidence>
<dbReference type="OMA" id="WNINFAN"/>
<organism evidence="5 6">
    <name type="scientific">Quercus lobata</name>
    <name type="common">Valley oak</name>
    <dbReference type="NCBI Taxonomy" id="97700"/>
    <lineage>
        <taxon>Eukaryota</taxon>
        <taxon>Viridiplantae</taxon>
        <taxon>Streptophyta</taxon>
        <taxon>Embryophyta</taxon>
        <taxon>Tracheophyta</taxon>
        <taxon>Spermatophyta</taxon>
        <taxon>Magnoliopsida</taxon>
        <taxon>eudicotyledons</taxon>
        <taxon>Gunneridae</taxon>
        <taxon>Pentapetalae</taxon>
        <taxon>rosids</taxon>
        <taxon>fabids</taxon>
        <taxon>Fagales</taxon>
        <taxon>Fagaceae</taxon>
        <taxon>Quercus</taxon>
    </lineage>
</organism>
<feature type="coiled-coil region" evidence="1">
    <location>
        <begin position="38"/>
        <end position="65"/>
    </location>
</feature>
<evidence type="ECO:0000256" key="3">
    <source>
        <dbReference type="SAM" id="Phobius"/>
    </source>
</evidence>
<dbReference type="GO" id="GO:0007186">
    <property type="term" value="P:G protein-coupled receptor signaling pathway"/>
    <property type="evidence" value="ECO:0007669"/>
    <property type="project" value="InterPro"/>
</dbReference>
<feature type="compositionally biased region" description="Low complexity" evidence="2">
    <location>
        <begin position="10"/>
        <end position="19"/>
    </location>
</feature>
<reference evidence="5 6" key="1">
    <citation type="journal article" date="2016" name="G3 (Bethesda)">
        <title>First Draft Assembly and Annotation of the Genome of a California Endemic Oak Quercus lobata Nee (Fagaceae).</title>
        <authorList>
            <person name="Sork V.L."/>
            <person name="Fitz-Gibbon S.T."/>
            <person name="Puiu D."/>
            <person name="Crepeau M."/>
            <person name="Gugger P.F."/>
            <person name="Sherman R."/>
            <person name="Stevens K."/>
            <person name="Langley C.H."/>
            <person name="Pellegrini M."/>
            <person name="Salzberg S.L."/>
        </authorList>
    </citation>
    <scope>NUCLEOTIDE SEQUENCE [LARGE SCALE GENOMIC DNA]</scope>
    <source>
        <strain evidence="5 6">cv. SW786</strain>
    </source>
</reference>
<protein>
    <recommendedName>
        <fullName evidence="4">G protein gamma domain-containing protein</fullName>
    </recommendedName>
</protein>